<name>A0A379S0V5_SALER</name>
<evidence type="ECO:0000313" key="2">
    <source>
        <dbReference type="Proteomes" id="UP000254124"/>
    </source>
</evidence>
<evidence type="ECO:0000313" key="1">
    <source>
        <dbReference type="EMBL" id="SUG13942.1"/>
    </source>
</evidence>
<dbReference type="Gene3D" id="3.40.190.10">
    <property type="entry name" value="Periplasmic binding protein-like II"/>
    <property type="match status" value="1"/>
</dbReference>
<accession>A0A379S0V5</accession>
<reference evidence="1 2" key="1">
    <citation type="submission" date="2018-06" db="EMBL/GenBank/DDBJ databases">
        <authorList>
            <consortium name="Pathogen Informatics"/>
            <person name="Doyle S."/>
        </authorList>
    </citation>
    <scope>NUCLEOTIDE SEQUENCE [LARGE SCALE GENOMIC DNA]</scope>
    <source>
        <strain evidence="1 2">NCTC7295</strain>
    </source>
</reference>
<protein>
    <submittedName>
        <fullName evidence="1">Thiosulfate-binding protein</fullName>
    </submittedName>
</protein>
<proteinExistence type="predicted"/>
<gene>
    <name evidence="1" type="primary">cysP_3</name>
    <name evidence="1" type="ORF">NCTC7295_01547</name>
</gene>
<dbReference type="EMBL" id="UGWZ01000001">
    <property type="protein sequence ID" value="SUG13942.1"/>
    <property type="molecule type" value="Genomic_DNA"/>
</dbReference>
<organism evidence="1 2">
    <name type="scientific">Salmonella enterica subsp. arizonae</name>
    <dbReference type="NCBI Taxonomy" id="59203"/>
    <lineage>
        <taxon>Bacteria</taxon>
        <taxon>Pseudomonadati</taxon>
        <taxon>Pseudomonadota</taxon>
        <taxon>Gammaproteobacteria</taxon>
        <taxon>Enterobacterales</taxon>
        <taxon>Enterobacteriaceae</taxon>
        <taxon>Salmonella</taxon>
    </lineage>
</organism>
<dbReference type="Proteomes" id="UP000254124">
    <property type="component" value="Unassembled WGS sequence"/>
</dbReference>
<dbReference type="AlphaFoldDB" id="A0A379S0V5"/>
<sequence length="46" mass="5257">MSKQTDKFPQTELFRVEEKFGSWPEVMKTHFASGGELDKLLAAGRK</sequence>